<comment type="caution">
    <text evidence="1">The sequence shown here is derived from an EMBL/GenBank/DDBJ whole genome shotgun (WGS) entry which is preliminary data.</text>
</comment>
<evidence type="ECO:0000313" key="2">
    <source>
        <dbReference type="Proteomes" id="UP001144280"/>
    </source>
</evidence>
<keyword evidence="2" id="KW-1185">Reference proteome</keyword>
<organism evidence="1 2">
    <name type="scientific">Phytohabitans aurantiacus</name>
    <dbReference type="NCBI Taxonomy" id="3016789"/>
    <lineage>
        <taxon>Bacteria</taxon>
        <taxon>Bacillati</taxon>
        <taxon>Actinomycetota</taxon>
        <taxon>Actinomycetes</taxon>
        <taxon>Micromonosporales</taxon>
        <taxon>Micromonosporaceae</taxon>
    </lineage>
</organism>
<accession>A0ABQ5RAN2</accession>
<name>A0ABQ5RAN2_9ACTN</name>
<proteinExistence type="predicted"/>
<gene>
    <name evidence="1" type="ORF">Pa4123_90940</name>
</gene>
<dbReference type="EMBL" id="BSDI01000103">
    <property type="protein sequence ID" value="GLI03814.1"/>
    <property type="molecule type" value="Genomic_DNA"/>
</dbReference>
<protein>
    <submittedName>
        <fullName evidence="1">Uncharacterized protein</fullName>
    </submittedName>
</protein>
<reference evidence="1" key="1">
    <citation type="submission" date="2022-12" db="EMBL/GenBank/DDBJ databases">
        <title>New Phytohabitans aurantiacus sp. RD004123 nov., an actinomycete isolated from soil.</title>
        <authorList>
            <person name="Triningsih D.W."/>
            <person name="Harunari E."/>
            <person name="Igarashi Y."/>
        </authorList>
    </citation>
    <scope>NUCLEOTIDE SEQUENCE</scope>
    <source>
        <strain evidence="1">RD004123</strain>
    </source>
</reference>
<dbReference type="Proteomes" id="UP001144280">
    <property type="component" value="Unassembled WGS sequence"/>
</dbReference>
<evidence type="ECO:0000313" key="1">
    <source>
        <dbReference type="EMBL" id="GLI03814.1"/>
    </source>
</evidence>
<sequence length="137" mass="14953">MVARPFDDPTPGWLSDYAQIEADISQMAEFAALLRSEVVDNYAPRAVHVSDELATELPEPPESFPELANFARAHRDSQLNTSDLVYFYQEATWGLATAASDISTRYGEVDAFSAARVSEVEDALDQTAAARPPSAEA</sequence>